<name>A0A2P4Z3D9_9CRYT</name>
<dbReference type="InterPro" id="IPR010286">
    <property type="entry name" value="METTL16/RlmF"/>
</dbReference>
<keyword evidence="5" id="KW-0949">S-adenosyl-L-methionine</keyword>
<evidence type="ECO:0000256" key="1">
    <source>
        <dbReference type="ARBA" id="ARBA00022490"/>
    </source>
</evidence>
<reference evidence="6 7" key="1">
    <citation type="submission" date="2014-04" db="EMBL/GenBank/DDBJ databases">
        <title>Comparative Genomics of Cryptosporidium Species.</title>
        <authorList>
            <person name="Silva J.C."/>
            <person name="Su Q."/>
            <person name="Chalmers R."/>
            <person name="Chibucos M.C."/>
            <person name="Elwin K."/>
            <person name="Godinez A."/>
            <person name="Guo F."/>
            <person name="Huynh K."/>
            <person name="Orvis J."/>
            <person name="Ott S."/>
            <person name="Sadzewicz L."/>
            <person name="Sengamalay N."/>
            <person name="Shetty A."/>
            <person name="Sun M."/>
            <person name="Tallon L."/>
            <person name="Xiao L."/>
            <person name="Zhang H."/>
            <person name="Fraser C.M."/>
            <person name="Zhu G."/>
            <person name="Kissinger J."/>
            <person name="Widmer G."/>
        </authorList>
    </citation>
    <scope>NUCLEOTIDE SEQUENCE [LARGE SCALE GENOMIC DNA]</scope>
    <source>
        <strain evidence="6 7">UKMEL1</strain>
    </source>
</reference>
<proteinExistence type="predicted"/>
<evidence type="ECO:0000256" key="3">
    <source>
        <dbReference type="ARBA" id="ARBA00022603"/>
    </source>
</evidence>
<evidence type="ECO:0008006" key="8">
    <source>
        <dbReference type="Google" id="ProtNLM"/>
    </source>
</evidence>
<dbReference type="Proteomes" id="UP000236928">
    <property type="component" value="Unassembled WGS sequence"/>
</dbReference>
<dbReference type="InterPro" id="IPR016909">
    <property type="entry name" value="rRNA_lsu_MeTfrase_F"/>
</dbReference>
<dbReference type="AlphaFoldDB" id="A0A2P4Z3D9"/>
<dbReference type="Gene3D" id="3.40.50.150">
    <property type="entry name" value="Vaccinia Virus protein VP39"/>
    <property type="match status" value="1"/>
</dbReference>
<dbReference type="EMBL" id="JIBK01000046">
    <property type="protein sequence ID" value="POM84520.1"/>
    <property type="molecule type" value="Genomic_DNA"/>
</dbReference>
<gene>
    <name evidence="6" type="ORF">CmeUKMEL1_12805</name>
</gene>
<accession>A0A2P4Z3D9</accession>
<keyword evidence="1" id="KW-0963">Cytoplasm</keyword>
<dbReference type="PIRSF" id="PIRSF029038">
    <property type="entry name" value="Mtase_YbiN_prd"/>
    <property type="match status" value="1"/>
</dbReference>
<dbReference type="VEuPathDB" id="CryptoDB:CmeUKMEL1_12805"/>
<dbReference type="PANTHER" id="PTHR13393">
    <property type="entry name" value="SAM-DEPENDENT METHYLTRANSFERASE"/>
    <property type="match status" value="1"/>
</dbReference>
<evidence type="ECO:0000313" key="6">
    <source>
        <dbReference type="EMBL" id="POM84520.1"/>
    </source>
</evidence>
<dbReference type="PANTHER" id="PTHR13393:SF0">
    <property type="entry name" value="RNA N6-ADENOSINE-METHYLTRANSFERASE METTL16"/>
    <property type="match status" value="1"/>
</dbReference>
<evidence type="ECO:0000256" key="4">
    <source>
        <dbReference type="ARBA" id="ARBA00022679"/>
    </source>
</evidence>
<keyword evidence="3" id="KW-0489">Methyltransferase</keyword>
<evidence type="ECO:0000256" key="2">
    <source>
        <dbReference type="ARBA" id="ARBA00022552"/>
    </source>
</evidence>
<dbReference type="OrthoDB" id="514248at2759"/>
<protein>
    <recommendedName>
        <fullName evidence="8">U6 small nuclear RNA (adenine-(43)-N(6))-methyltransferase</fullName>
    </recommendedName>
</protein>
<keyword evidence="7" id="KW-1185">Reference proteome</keyword>
<evidence type="ECO:0000256" key="5">
    <source>
        <dbReference type="ARBA" id="ARBA00022691"/>
    </source>
</evidence>
<dbReference type="InterPro" id="IPR029063">
    <property type="entry name" value="SAM-dependent_MTases_sf"/>
</dbReference>
<dbReference type="GO" id="GO:0070475">
    <property type="term" value="P:rRNA base methylation"/>
    <property type="evidence" value="ECO:0007669"/>
    <property type="project" value="TreeGrafter"/>
</dbReference>
<keyword evidence="4" id="KW-0808">Transferase</keyword>
<comment type="caution">
    <text evidence="6">The sequence shown here is derived from an EMBL/GenBank/DDBJ whole genome shotgun (WGS) entry which is preliminary data.</text>
</comment>
<dbReference type="Pfam" id="PF05971">
    <property type="entry name" value="Methyltransf_10"/>
    <property type="match status" value="2"/>
</dbReference>
<dbReference type="GO" id="GO:0008988">
    <property type="term" value="F:rRNA (adenine-N6-)-methyltransferase activity"/>
    <property type="evidence" value="ECO:0007669"/>
    <property type="project" value="InterPro"/>
</dbReference>
<keyword evidence="2" id="KW-0698">rRNA processing</keyword>
<organism evidence="6 7">
    <name type="scientific">Cryptosporidium meleagridis</name>
    <dbReference type="NCBI Taxonomy" id="93969"/>
    <lineage>
        <taxon>Eukaryota</taxon>
        <taxon>Sar</taxon>
        <taxon>Alveolata</taxon>
        <taxon>Apicomplexa</taxon>
        <taxon>Conoidasida</taxon>
        <taxon>Coccidia</taxon>
        <taxon>Eucoccidiorida</taxon>
        <taxon>Eimeriorina</taxon>
        <taxon>Cryptosporidiidae</taxon>
        <taxon>Cryptosporidium</taxon>
    </lineage>
</organism>
<dbReference type="SUPFAM" id="SSF53335">
    <property type="entry name" value="S-adenosyl-L-methionine-dependent methyltransferases"/>
    <property type="match status" value="1"/>
</dbReference>
<sequence length="349" mass="40614">MGQANNNKSQQKKATRLHHRNVHANDDFLFLSERYPELKKCIKIVNNKVRINYNPAALYCISKVLLHYRYNINWDIPDKFLIPTIPSRANYVHFISDLLTPEHFYNTEKVNDKGLGSDFNTEMCIQDGADVCFSELIPRGKQVLGLDIGIGANCVFSLLCNRIYSWDMIGSDISIESLDVSDTIIKKNNLSSCIKLLHQENSEYILFGILDKTEIEDLKFSFTICNPPYFDSVENSEINMHPARFRSCQKHEIITHGGESQFILKLYFESKNFSKRVIWYTSQVSKLKNLRFLKSVLGKEIINNELKSLRYTTLKQGKHDKWVIAWSFFEKEERISILKFLRNNKNMSS</sequence>
<dbReference type="GO" id="GO:0005737">
    <property type="term" value="C:cytoplasm"/>
    <property type="evidence" value="ECO:0007669"/>
    <property type="project" value="InterPro"/>
</dbReference>
<evidence type="ECO:0000313" key="7">
    <source>
        <dbReference type="Proteomes" id="UP000236928"/>
    </source>
</evidence>